<keyword evidence="4" id="KW-1185">Reference proteome</keyword>
<dbReference type="Proteomes" id="UP000823485">
    <property type="component" value="Unassembled WGS sequence"/>
</dbReference>
<feature type="transmembrane region" description="Helical" evidence="1">
    <location>
        <begin position="90"/>
        <end position="112"/>
    </location>
</feature>
<dbReference type="EMBL" id="JAFBFH010000010">
    <property type="protein sequence ID" value="MBM7714853.1"/>
    <property type="molecule type" value="Genomic_DNA"/>
</dbReference>
<evidence type="ECO:0000256" key="1">
    <source>
        <dbReference type="SAM" id="Phobius"/>
    </source>
</evidence>
<comment type="caution">
    <text evidence="3">The sequence shown here is derived from an EMBL/GenBank/DDBJ whole genome shotgun (WGS) entry which is preliminary data.</text>
</comment>
<feature type="domain" description="DUF3899" evidence="2">
    <location>
        <begin position="28"/>
        <end position="109"/>
    </location>
</feature>
<organism evidence="3 4">
    <name type="scientific">Siminovitchia thermophila</name>
    <dbReference type="NCBI Taxonomy" id="1245522"/>
    <lineage>
        <taxon>Bacteria</taxon>
        <taxon>Bacillati</taxon>
        <taxon>Bacillota</taxon>
        <taxon>Bacilli</taxon>
        <taxon>Bacillales</taxon>
        <taxon>Bacillaceae</taxon>
        <taxon>Siminovitchia</taxon>
    </lineage>
</organism>
<accession>A0ABS2R7L4</accession>
<dbReference type="InterPro" id="IPR025007">
    <property type="entry name" value="DUF3899"/>
</dbReference>
<proteinExistence type="predicted"/>
<feature type="transmembrane region" description="Helical" evidence="1">
    <location>
        <begin position="29"/>
        <end position="47"/>
    </location>
</feature>
<evidence type="ECO:0000313" key="3">
    <source>
        <dbReference type="EMBL" id="MBM7714853.1"/>
    </source>
</evidence>
<reference evidence="3 4" key="1">
    <citation type="submission" date="2021-01" db="EMBL/GenBank/DDBJ databases">
        <title>Genomic Encyclopedia of Type Strains, Phase IV (KMG-IV): sequencing the most valuable type-strain genomes for metagenomic binning, comparative biology and taxonomic classification.</title>
        <authorList>
            <person name="Goeker M."/>
        </authorList>
    </citation>
    <scope>NUCLEOTIDE SEQUENCE [LARGE SCALE GENOMIC DNA]</scope>
    <source>
        <strain evidence="3 4">DSM 105453</strain>
    </source>
</reference>
<name>A0ABS2R7L4_9BACI</name>
<gene>
    <name evidence="3" type="ORF">JOC94_001825</name>
</gene>
<protein>
    <recommendedName>
        <fullName evidence="2">DUF3899 domain-containing protein</fullName>
    </recommendedName>
</protein>
<keyword evidence="1" id="KW-0812">Transmembrane</keyword>
<dbReference type="Pfam" id="PF13038">
    <property type="entry name" value="DUF3899"/>
    <property type="match status" value="1"/>
</dbReference>
<evidence type="ECO:0000259" key="2">
    <source>
        <dbReference type="Pfam" id="PF13038"/>
    </source>
</evidence>
<keyword evidence="1" id="KW-0472">Membrane</keyword>
<sequence>MKTSWLRILTGLIVAASLFGWAHVVYLDALFLGGLILFMAGGFVFMLEKRVFDRFFQSFKKFLRSTSKLEEYVSETEGSRQPAVIRTSSFSVWALHTGLFVMLMTTVIGFYYF</sequence>
<evidence type="ECO:0000313" key="4">
    <source>
        <dbReference type="Proteomes" id="UP000823485"/>
    </source>
</evidence>
<dbReference type="RefSeq" id="WP_077113559.1">
    <property type="nucleotide sequence ID" value="NZ_JAFBFH010000010.1"/>
</dbReference>
<keyword evidence="1" id="KW-1133">Transmembrane helix</keyword>
<feature type="transmembrane region" description="Helical" evidence="1">
    <location>
        <begin position="5"/>
        <end position="23"/>
    </location>
</feature>